<dbReference type="Proteomes" id="UP000568106">
    <property type="component" value="Unassembled WGS sequence"/>
</dbReference>
<evidence type="ECO:0000259" key="8">
    <source>
        <dbReference type="Pfam" id="PF00535"/>
    </source>
</evidence>
<keyword evidence="10" id="KW-1185">Reference proteome</keyword>
<name>A0A7W8IGA2_9BACT</name>
<dbReference type="Gene3D" id="3.90.550.10">
    <property type="entry name" value="Spore Coat Polysaccharide Biosynthesis Protein SpsA, Chain A"/>
    <property type="match status" value="1"/>
</dbReference>
<evidence type="ECO:0000256" key="3">
    <source>
        <dbReference type="ARBA" id="ARBA00022679"/>
    </source>
</evidence>
<dbReference type="EMBL" id="JACHDY010000001">
    <property type="protein sequence ID" value="MBB5316477.1"/>
    <property type="molecule type" value="Genomic_DNA"/>
</dbReference>
<evidence type="ECO:0000313" key="10">
    <source>
        <dbReference type="Proteomes" id="UP000568106"/>
    </source>
</evidence>
<sequence>MTPVKPLISIVVPVFNEEANILPFYDAVCAETGKLEDLYRFEFVFTDNHSSDQTFPLLRDLAARDSRVHAYRFSRNFGFQRSIMTGYTRARGDAAIQLDVDLQDPPELIATFLQEWQQGADVVYGVRIKRQESWLLNLQRIIFYRLIDRLSEEKIPVDAGDFRLISRRIIDLLKSFEDAQPYLRGTIATMGFKQVGIPYSRNARLRGESKFPFSKLVSLALDGILNHSVVPLRLSTYFGLIISVITLISIIGYTSAKLIFRSQWPAGFATLAALSLASISINAMLLGIIGEYLGRMYQQLKKQPLTIIEDVAGVAEGDNLSLTSTVTNSLSGN</sequence>
<evidence type="ECO:0000256" key="4">
    <source>
        <dbReference type="ARBA" id="ARBA00022692"/>
    </source>
</evidence>
<evidence type="ECO:0000256" key="2">
    <source>
        <dbReference type="ARBA" id="ARBA00022676"/>
    </source>
</evidence>
<reference evidence="9" key="1">
    <citation type="submission" date="2020-08" db="EMBL/GenBank/DDBJ databases">
        <title>Genomic Encyclopedia of Type Strains, Phase IV (KMG-V): Genome sequencing to study the core and pangenomes of soil and plant-associated prokaryotes.</title>
        <authorList>
            <person name="Whitman W."/>
        </authorList>
    </citation>
    <scope>NUCLEOTIDE SEQUENCE [LARGE SCALE GENOMIC DNA]</scope>
    <source>
        <strain evidence="9">M8UP27</strain>
    </source>
</reference>
<organism evidence="9 10">
    <name type="scientific">Tunturiibacter empetritectus</name>
    <dbReference type="NCBI Taxonomy" id="3069691"/>
    <lineage>
        <taxon>Bacteria</taxon>
        <taxon>Pseudomonadati</taxon>
        <taxon>Acidobacteriota</taxon>
        <taxon>Terriglobia</taxon>
        <taxon>Terriglobales</taxon>
        <taxon>Acidobacteriaceae</taxon>
        <taxon>Tunturiibacter</taxon>
    </lineage>
</organism>
<dbReference type="AlphaFoldDB" id="A0A7W8IGA2"/>
<dbReference type="GO" id="GO:0005886">
    <property type="term" value="C:plasma membrane"/>
    <property type="evidence" value="ECO:0007669"/>
    <property type="project" value="TreeGrafter"/>
</dbReference>
<dbReference type="CDD" id="cd04187">
    <property type="entry name" value="DPM1_like_bac"/>
    <property type="match status" value="1"/>
</dbReference>
<dbReference type="InterPro" id="IPR050256">
    <property type="entry name" value="Glycosyltransferase_2"/>
</dbReference>
<keyword evidence="4 7" id="KW-0812">Transmembrane</keyword>
<comment type="caution">
    <text evidence="9">The sequence shown here is derived from an EMBL/GenBank/DDBJ whole genome shotgun (WGS) entry which is preliminary data.</text>
</comment>
<evidence type="ECO:0000313" key="9">
    <source>
        <dbReference type="EMBL" id="MBB5316477.1"/>
    </source>
</evidence>
<dbReference type="GO" id="GO:0004582">
    <property type="term" value="F:dolichyl-phosphate beta-D-mannosyltransferase activity"/>
    <property type="evidence" value="ECO:0007669"/>
    <property type="project" value="UniProtKB-EC"/>
</dbReference>
<keyword evidence="6 7" id="KW-0472">Membrane</keyword>
<feature type="transmembrane region" description="Helical" evidence="7">
    <location>
        <begin position="237"/>
        <end position="256"/>
    </location>
</feature>
<evidence type="ECO:0000256" key="6">
    <source>
        <dbReference type="ARBA" id="ARBA00023136"/>
    </source>
</evidence>
<dbReference type="PANTHER" id="PTHR48090:SF1">
    <property type="entry name" value="PROPHAGE BACTOPRENOL GLUCOSYL TRANSFERASE HOMOLOG"/>
    <property type="match status" value="1"/>
</dbReference>
<accession>A0A7W8IGA2</accession>
<dbReference type="PANTHER" id="PTHR48090">
    <property type="entry name" value="UNDECAPRENYL-PHOSPHATE 4-DEOXY-4-FORMAMIDO-L-ARABINOSE TRANSFERASE-RELATED"/>
    <property type="match status" value="1"/>
</dbReference>
<feature type="domain" description="Glycosyltransferase 2-like" evidence="8">
    <location>
        <begin position="9"/>
        <end position="170"/>
    </location>
</feature>
<evidence type="ECO:0000256" key="7">
    <source>
        <dbReference type="SAM" id="Phobius"/>
    </source>
</evidence>
<keyword evidence="2 9" id="KW-0328">Glycosyltransferase</keyword>
<proteinExistence type="predicted"/>
<keyword evidence="3 9" id="KW-0808">Transferase</keyword>
<keyword evidence="5 7" id="KW-1133">Transmembrane helix</keyword>
<gene>
    <name evidence="9" type="ORF">HDF09_001127</name>
</gene>
<evidence type="ECO:0000256" key="5">
    <source>
        <dbReference type="ARBA" id="ARBA00022989"/>
    </source>
</evidence>
<evidence type="ECO:0000256" key="1">
    <source>
        <dbReference type="ARBA" id="ARBA00004141"/>
    </source>
</evidence>
<protein>
    <submittedName>
        <fullName evidence="9">Dolichol-phosphate mannosyltransferase</fullName>
        <ecNumber evidence="9">2.4.1.83</ecNumber>
    </submittedName>
</protein>
<dbReference type="InterPro" id="IPR029044">
    <property type="entry name" value="Nucleotide-diphossugar_trans"/>
</dbReference>
<dbReference type="InterPro" id="IPR001173">
    <property type="entry name" value="Glyco_trans_2-like"/>
</dbReference>
<dbReference type="Pfam" id="PF00535">
    <property type="entry name" value="Glycos_transf_2"/>
    <property type="match status" value="1"/>
</dbReference>
<dbReference type="SUPFAM" id="SSF53448">
    <property type="entry name" value="Nucleotide-diphospho-sugar transferases"/>
    <property type="match status" value="1"/>
</dbReference>
<comment type="subcellular location">
    <subcellularLocation>
        <location evidence="1">Membrane</location>
        <topology evidence="1">Multi-pass membrane protein</topology>
    </subcellularLocation>
</comment>
<feature type="transmembrane region" description="Helical" evidence="7">
    <location>
        <begin position="268"/>
        <end position="293"/>
    </location>
</feature>
<dbReference type="EC" id="2.4.1.83" evidence="9"/>